<dbReference type="Gene3D" id="3.40.50.1000">
    <property type="entry name" value="HAD superfamily/HAD-like"/>
    <property type="match status" value="1"/>
</dbReference>
<reference evidence="13 14" key="1">
    <citation type="submission" date="2021-03" db="EMBL/GenBank/DDBJ databases">
        <title>Sequencing the genomes of 1000 actinobacteria strains.</title>
        <authorList>
            <person name="Klenk H.-P."/>
        </authorList>
    </citation>
    <scope>NUCLEOTIDE SEQUENCE [LARGE SCALE GENOMIC DNA]</scope>
    <source>
        <strain evidence="13 14">DSM 15797</strain>
    </source>
</reference>
<dbReference type="EC" id="3.1.3.3" evidence="4"/>
<dbReference type="GO" id="GO:0016787">
    <property type="term" value="F:hydrolase activity"/>
    <property type="evidence" value="ECO:0007669"/>
    <property type="project" value="UniProtKB-KW"/>
</dbReference>
<keyword evidence="8" id="KW-0460">Magnesium</keyword>
<dbReference type="NCBIfam" id="TIGR01488">
    <property type="entry name" value="HAD-SF-IB"/>
    <property type="match status" value="1"/>
</dbReference>
<keyword evidence="7 13" id="KW-0378">Hydrolase</keyword>
<gene>
    <name evidence="13" type="ORF">JOF47_001322</name>
</gene>
<dbReference type="InterPro" id="IPR004469">
    <property type="entry name" value="PSP"/>
</dbReference>
<keyword evidence="14" id="KW-1185">Reference proteome</keyword>
<evidence type="ECO:0000256" key="7">
    <source>
        <dbReference type="ARBA" id="ARBA00022801"/>
    </source>
</evidence>
<dbReference type="SFLD" id="SFLDS00003">
    <property type="entry name" value="Haloacid_Dehalogenase"/>
    <property type="match status" value="1"/>
</dbReference>
<dbReference type="RefSeq" id="WP_209996747.1">
    <property type="nucleotide sequence ID" value="NZ_BAAAJY010000003.1"/>
</dbReference>
<proteinExistence type="inferred from homology"/>
<dbReference type="SFLD" id="SFLDG01137">
    <property type="entry name" value="C1.6.1:_Phosphoserine_Phosphat"/>
    <property type="match status" value="1"/>
</dbReference>
<organism evidence="13 14">
    <name type="scientific">Paeniglutamicibacter kerguelensis</name>
    <dbReference type="NCBI Taxonomy" id="254788"/>
    <lineage>
        <taxon>Bacteria</taxon>
        <taxon>Bacillati</taxon>
        <taxon>Actinomycetota</taxon>
        <taxon>Actinomycetes</taxon>
        <taxon>Micrococcales</taxon>
        <taxon>Micrococcaceae</taxon>
        <taxon>Paeniglutamicibacter</taxon>
    </lineage>
</organism>
<evidence type="ECO:0000256" key="11">
    <source>
        <dbReference type="ARBA" id="ARBA00048138"/>
    </source>
</evidence>
<evidence type="ECO:0000313" key="14">
    <source>
        <dbReference type="Proteomes" id="UP001296993"/>
    </source>
</evidence>
<dbReference type="EMBL" id="JAGIOF010000001">
    <property type="protein sequence ID" value="MBP2385811.1"/>
    <property type="molecule type" value="Genomic_DNA"/>
</dbReference>
<dbReference type="InterPro" id="IPR023214">
    <property type="entry name" value="HAD_sf"/>
</dbReference>
<keyword evidence="9" id="KW-0718">Serine biosynthesis</keyword>
<evidence type="ECO:0000256" key="8">
    <source>
        <dbReference type="ARBA" id="ARBA00022842"/>
    </source>
</evidence>
<comment type="pathway">
    <text evidence="2">Amino-acid biosynthesis; L-serine biosynthesis; L-serine from 3-phospho-D-glycerate: step 3/3.</text>
</comment>
<protein>
    <recommendedName>
        <fullName evidence="4">phosphoserine phosphatase</fullName>
        <ecNumber evidence="4">3.1.3.3</ecNumber>
    </recommendedName>
    <alternativeName>
        <fullName evidence="10">O-phosphoserine phosphohydrolase</fullName>
    </alternativeName>
</protein>
<dbReference type="Proteomes" id="UP001296993">
    <property type="component" value="Unassembled WGS sequence"/>
</dbReference>
<evidence type="ECO:0000313" key="13">
    <source>
        <dbReference type="EMBL" id="MBP2385811.1"/>
    </source>
</evidence>
<dbReference type="PANTHER" id="PTHR43344:SF2">
    <property type="entry name" value="PHOSPHOSERINE PHOSPHATASE"/>
    <property type="match status" value="1"/>
</dbReference>
<evidence type="ECO:0000256" key="2">
    <source>
        <dbReference type="ARBA" id="ARBA00005135"/>
    </source>
</evidence>
<dbReference type="InterPro" id="IPR036412">
    <property type="entry name" value="HAD-like_sf"/>
</dbReference>
<evidence type="ECO:0000256" key="6">
    <source>
        <dbReference type="ARBA" id="ARBA00022723"/>
    </source>
</evidence>
<comment type="catalytic activity">
    <reaction evidence="12">
        <text>O-phospho-D-serine + H2O = D-serine + phosphate</text>
        <dbReference type="Rhea" id="RHEA:24873"/>
        <dbReference type="ChEBI" id="CHEBI:15377"/>
        <dbReference type="ChEBI" id="CHEBI:35247"/>
        <dbReference type="ChEBI" id="CHEBI:43474"/>
        <dbReference type="ChEBI" id="CHEBI:58680"/>
        <dbReference type="EC" id="3.1.3.3"/>
    </reaction>
</comment>
<dbReference type="PANTHER" id="PTHR43344">
    <property type="entry name" value="PHOSPHOSERINE PHOSPHATASE"/>
    <property type="match status" value="1"/>
</dbReference>
<sequence length="302" mass="31805">MHPTAFIVFHSAAPHPVEPARLRSTLAAAGHRVLSEEPFEDPGRSGSRWEVTGSVRQLRALVNPLDGNNARSEDPAVRALSISVVPSELVRAPKMLLVMDVDSTLIKQEVIELLAAHAGCEDEVTEVTEAAMRGDLDFAQSLHTRVKMLAGLDVAVIEQVRSIIELSDGARELIASFKAAGHHVAVVSGGFAQILDPLAAELGLDFACANDLGIEDGKLTGTVNGQVVDRAYKETMLRAWAGQLGIELGHTIAAGDGANDLDMVGAAGLGVAFNAKPALRDAADARIDLPRLDVIGNLVGIA</sequence>
<evidence type="ECO:0000256" key="1">
    <source>
        <dbReference type="ARBA" id="ARBA00001946"/>
    </source>
</evidence>
<keyword evidence="6" id="KW-0479">Metal-binding</keyword>
<dbReference type="SUPFAM" id="SSF56784">
    <property type="entry name" value="HAD-like"/>
    <property type="match status" value="1"/>
</dbReference>
<dbReference type="InterPro" id="IPR050582">
    <property type="entry name" value="HAD-like_SerB"/>
</dbReference>
<dbReference type="SFLD" id="SFLDF00029">
    <property type="entry name" value="phosphoserine_phosphatase"/>
    <property type="match status" value="1"/>
</dbReference>
<comment type="catalytic activity">
    <reaction evidence="11">
        <text>O-phospho-L-serine + H2O = L-serine + phosphate</text>
        <dbReference type="Rhea" id="RHEA:21208"/>
        <dbReference type="ChEBI" id="CHEBI:15377"/>
        <dbReference type="ChEBI" id="CHEBI:33384"/>
        <dbReference type="ChEBI" id="CHEBI:43474"/>
        <dbReference type="ChEBI" id="CHEBI:57524"/>
        <dbReference type="EC" id="3.1.3.3"/>
    </reaction>
</comment>
<evidence type="ECO:0000256" key="10">
    <source>
        <dbReference type="ARBA" id="ARBA00031693"/>
    </source>
</evidence>
<keyword evidence="5" id="KW-0028">Amino-acid biosynthesis</keyword>
<comment type="caution">
    <text evidence="13">The sequence shown here is derived from an EMBL/GenBank/DDBJ whole genome shotgun (WGS) entry which is preliminary data.</text>
</comment>
<evidence type="ECO:0000256" key="3">
    <source>
        <dbReference type="ARBA" id="ARBA00009184"/>
    </source>
</evidence>
<evidence type="ECO:0000256" key="12">
    <source>
        <dbReference type="ARBA" id="ARBA00048523"/>
    </source>
</evidence>
<accession>A0ABS4XC02</accession>
<dbReference type="Pfam" id="PF12710">
    <property type="entry name" value="HAD"/>
    <property type="match status" value="1"/>
</dbReference>
<name>A0ABS4XC02_9MICC</name>
<dbReference type="SFLD" id="SFLDG01136">
    <property type="entry name" value="C1.6:_Phosphoserine_Phosphatas"/>
    <property type="match status" value="1"/>
</dbReference>
<dbReference type="NCBIfam" id="TIGR00338">
    <property type="entry name" value="serB"/>
    <property type="match status" value="1"/>
</dbReference>
<comment type="cofactor">
    <cofactor evidence="1">
        <name>Mg(2+)</name>
        <dbReference type="ChEBI" id="CHEBI:18420"/>
    </cofactor>
</comment>
<evidence type="ECO:0000256" key="4">
    <source>
        <dbReference type="ARBA" id="ARBA00012640"/>
    </source>
</evidence>
<evidence type="ECO:0000256" key="9">
    <source>
        <dbReference type="ARBA" id="ARBA00023299"/>
    </source>
</evidence>
<evidence type="ECO:0000256" key="5">
    <source>
        <dbReference type="ARBA" id="ARBA00022605"/>
    </source>
</evidence>
<comment type="similarity">
    <text evidence="3">Belongs to the HAD-like hydrolase superfamily. SerB family.</text>
</comment>